<name>A0A0F9UMM1_9ZZZZ</name>
<sequence length="117" mass="14198">MDKLKEVRRKVLVAWGSHQKGHSSESKWIENFNSLLECYHKGRKLEEQRETIKKLLSHTKKKPWWAWNQWNFGWFTLTQDFERINFNLLFDICWTGEDRPLIGISILFWNLELTFGN</sequence>
<comment type="caution">
    <text evidence="1">The sequence shown here is derived from an EMBL/GenBank/DDBJ whole genome shotgun (WGS) entry which is preliminary data.</text>
</comment>
<protein>
    <submittedName>
        <fullName evidence="1">Uncharacterized protein</fullName>
    </submittedName>
</protein>
<proteinExistence type="predicted"/>
<dbReference type="EMBL" id="LAZR01000126">
    <property type="protein sequence ID" value="KKN88742.1"/>
    <property type="molecule type" value="Genomic_DNA"/>
</dbReference>
<evidence type="ECO:0000313" key="1">
    <source>
        <dbReference type="EMBL" id="KKN88742.1"/>
    </source>
</evidence>
<dbReference type="AlphaFoldDB" id="A0A0F9UMM1"/>
<gene>
    <name evidence="1" type="ORF">LCGC14_0246330</name>
</gene>
<reference evidence="1" key="1">
    <citation type="journal article" date="2015" name="Nature">
        <title>Complex archaea that bridge the gap between prokaryotes and eukaryotes.</title>
        <authorList>
            <person name="Spang A."/>
            <person name="Saw J.H."/>
            <person name="Jorgensen S.L."/>
            <person name="Zaremba-Niedzwiedzka K."/>
            <person name="Martijn J."/>
            <person name="Lind A.E."/>
            <person name="van Eijk R."/>
            <person name="Schleper C."/>
            <person name="Guy L."/>
            <person name="Ettema T.J."/>
        </authorList>
    </citation>
    <scope>NUCLEOTIDE SEQUENCE</scope>
</reference>
<accession>A0A0F9UMM1</accession>
<organism evidence="1">
    <name type="scientific">marine sediment metagenome</name>
    <dbReference type="NCBI Taxonomy" id="412755"/>
    <lineage>
        <taxon>unclassified sequences</taxon>
        <taxon>metagenomes</taxon>
        <taxon>ecological metagenomes</taxon>
    </lineage>
</organism>